<dbReference type="EMBL" id="SDOV01000002">
    <property type="protein sequence ID" value="KAH7644194.1"/>
    <property type="molecule type" value="Genomic_DNA"/>
</dbReference>
<evidence type="ECO:0000313" key="2">
    <source>
        <dbReference type="EMBL" id="KAH7644194.1"/>
    </source>
</evidence>
<sequence>MNEMLKKSSDHRTLNNSSSSSSSSKSSRKCSNKKSLIITSSSSGGGGGGLKSTFIDYKTPISTTGCNSSNSQTSSSSSDIDPNINRFINQIFDQKQQQQQHQQNSQSISKQQSENDWINCKAINLGEYSGITLSDAQPKSNVEIMVNKSSMAGKSKNMMINRSSSHKNNDLSIIITKDQDK</sequence>
<protein>
    <submittedName>
        <fullName evidence="2">Uncharacterized protein</fullName>
    </submittedName>
</protein>
<dbReference type="AlphaFoldDB" id="A0A9D4P614"/>
<reference evidence="2" key="1">
    <citation type="submission" date="2020-06" db="EMBL/GenBank/DDBJ databases">
        <authorList>
            <person name="Ji K."/>
            <person name="Li J."/>
        </authorList>
    </citation>
    <scope>NUCLEOTIDE SEQUENCE</scope>
    <source>
        <strain evidence="2">JKM2019</strain>
        <tissue evidence="2">Whole body</tissue>
    </source>
</reference>
<reference evidence="2" key="2">
    <citation type="journal article" date="2021" name="World Allergy Organ. J.">
        <title>Chromosome-level assembly of Dermatophagoides farinae genome and transcriptome reveals two novel allergens Der f 37 and Der f 39.</title>
        <authorList>
            <person name="Chen J."/>
            <person name="Cai Z."/>
            <person name="Fan D."/>
            <person name="Hu J."/>
            <person name="Hou Y."/>
            <person name="He Y."/>
            <person name="Zhang Z."/>
            <person name="Zhao Z."/>
            <person name="Gao P."/>
            <person name="Hu W."/>
            <person name="Sun J."/>
            <person name="Li J."/>
            <person name="Ji K."/>
        </authorList>
    </citation>
    <scope>NUCLEOTIDE SEQUENCE</scope>
    <source>
        <strain evidence="2">JKM2019</strain>
    </source>
</reference>
<evidence type="ECO:0000256" key="1">
    <source>
        <dbReference type="SAM" id="MobiDB-lite"/>
    </source>
</evidence>
<proteinExistence type="predicted"/>
<feature type="compositionally biased region" description="Low complexity" evidence="1">
    <location>
        <begin position="33"/>
        <end position="42"/>
    </location>
</feature>
<feature type="compositionally biased region" description="Low complexity" evidence="1">
    <location>
        <begin position="15"/>
        <end position="25"/>
    </location>
</feature>
<organism evidence="2">
    <name type="scientific">Dermatophagoides farinae</name>
    <name type="common">American house dust mite</name>
    <dbReference type="NCBI Taxonomy" id="6954"/>
    <lineage>
        <taxon>Eukaryota</taxon>
        <taxon>Metazoa</taxon>
        <taxon>Ecdysozoa</taxon>
        <taxon>Arthropoda</taxon>
        <taxon>Chelicerata</taxon>
        <taxon>Arachnida</taxon>
        <taxon>Acari</taxon>
        <taxon>Acariformes</taxon>
        <taxon>Sarcoptiformes</taxon>
        <taxon>Astigmata</taxon>
        <taxon>Psoroptidia</taxon>
        <taxon>Analgoidea</taxon>
        <taxon>Pyroglyphidae</taxon>
        <taxon>Dermatophagoidinae</taxon>
        <taxon>Dermatophagoides</taxon>
    </lineage>
</organism>
<feature type="compositionally biased region" description="Low complexity" evidence="1">
    <location>
        <begin position="62"/>
        <end position="78"/>
    </location>
</feature>
<feature type="compositionally biased region" description="Low complexity" evidence="1">
    <location>
        <begin position="94"/>
        <end position="112"/>
    </location>
</feature>
<feature type="compositionally biased region" description="Basic and acidic residues" evidence="1">
    <location>
        <begin position="1"/>
        <end position="13"/>
    </location>
</feature>
<gene>
    <name evidence="2" type="ORF">HUG17_6556</name>
</gene>
<accession>A0A9D4P614</accession>
<dbReference type="Proteomes" id="UP000828236">
    <property type="component" value="Unassembled WGS sequence"/>
</dbReference>
<feature type="region of interest" description="Disordered" evidence="1">
    <location>
        <begin position="1"/>
        <end position="113"/>
    </location>
</feature>
<name>A0A9D4P614_DERFA</name>
<comment type="caution">
    <text evidence="2">The sequence shown here is derived from an EMBL/GenBank/DDBJ whole genome shotgun (WGS) entry which is preliminary data.</text>
</comment>